<evidence type="ECO:0000256" key="1">
    <source>
        <dbReference type="ARBA" id="ARBA00004196"/>
    </source>
</evidence>
<dbReference type="PANTHER" id="PTHR30158">
    <property type="entry name" value="ACRA/E-RELATED COMPONENT OF DRUG EFFLUX TRANSPORTER"/>
    <property type="match status" value="1"/>
</dbReference>
<name>A0A2S9J504_9SPHI</name>
<dbReference type="Gene3D" id="1.10.287.470">
    <property type="entry name" value="Helix hairpin bin"/>
    <property type="match status" value="1"/>
</dbReference>
<dbReference type="GO" id="GO:0046677">
    <property type="term" value="P:response to antibiotic"/>
    <property type="evidence" value="ECO:0007669"/>
    <property type="project" value="TreeGrafter"/>
</dbReference>
<dbReference type="InterPro" id="IPR058625">
    <property type="entry name" value="MdtA-like_BSH"/>
</dbReference>
<dbReference type="InterPro" id="IPR058626">
    <property type="entry name" value="MdtA-like_b-barrel"/>
</dbReference>
<dbReference type="RefSeq" id="WP_105716469.1">
    <property type="nucleotide sequence ID" value="NZ_PVBQ01000005.1"/>
</dbReference>
<dbReference type="InterPro" id="IPR006143">
    <property type="entry name" value="RND_pump_MFP"/>
</dbReference>
<dbReference type="NCBIfam" id="TIGR01730">
    <property type="entry name" value="RND_mfp"/>
    <property type="match status" value="1"/>
</dbReference>
<feature type="domain" description="Multidrug resistance protein MdtA-like beta-barrel" evidence="6">
    <location>
        <begin position="228"/>
        <end position="315"/>
    </location>
</feature>
<keyword evidence="3" id="KW-0175">Coiled coil</keyword>
<comment type="caution">
    <text evidence="8">The sequence shown here is derived from an EMBL/GenBank/DDBJ whole genome shotgun (WGS) entry which is preliminary data.</text>
</comment>
<gene>
    <name evidence="8" type="ORF">C5745_07980</name>
</gene>
<dbReference type="Gene3D" id="2.40.30.170">
    <property type="match status" value="1"/>
</dbReference>
<feature type="coiled-coil region" evidence="3">
    <location>
        <begin position="118"/>
        <end position="148"/>
    </location>
</feature>
<dbReference type="Pfam" id="PF25917">
    <property type="entry name" value="BSH_RND"/>
    <property type="match status" value="1"/>
</dbReference>
<dbReference type="PANTHER" id="PTHR30158:SF23">
    <property type="entry name" value="MULTIDRUG RESISTANCE PROTEIN MEXA"/>
    <property type="match status" value="1"/>
</dbReference>
<evidence type="ECO:0000256" key="3">
    <source>
        <dbReference type="SAM" id="Coils"/>
    </source>
</evidence>
<dbReference type="InterPro" id="IPR058627">
    <property type="entry name" value="MdtA-like_C"/>
</dbReference>
<organism evidence="8 9">
    <name type="scientific">Sphingobacterium haloxyli</name>
    <dbReference type="NCBI Taxonomy" id="2100533"/>
    <lineage>
        <taxon>Bacteria</taxon>
        <taxon>Pseudomonadati</taxon>
        <taxon>Bacteroidota</taxon>
        <taxon>Sphingobacteriia</taxon>
        <taxon>Sphingobacteriales</taxon>
        <taxon>Sphingobacteriaceae</taxon>
        <taxon>Sphingobacterium</taxon>
    </lineage>
</organism>
<keyword evidence="9" id="KW-1185">Reference proteome</keyword>
<feature type="domain" description="Multidrug resistance protein MdtA-like barrel-sandwich hybrid" evidence="5">
    <location>
        <begin position="81"/>
        <end position="216"/>
    </location>
</feature>
<evidence type="ECO:0000313" key="8">
    <source>
        <dbReference type="EMBL" id="PRD47842.1"/>
    </source>
</evidence>
<dbReference type="EMBL" id="PVBQ01000005">
    <property type="protein sequence ID" value="PRD47842.1"/>
    <property type="molecule type" value="Genomic_DNA"/>
</dbReference>
<dbReference type="GO" id="GO:0005886">
    <property type="term" value="C:plasma membrane"/>
    <property type="evidence" value="ECO:0007669"/>
    <property type="project" value="TreeGrafter"/>
</dbReference>
<accession>A0A2S9J504</accession>
<evidence type="ECO:0000259" key="6">
    <source>
        <dbReference type="Pfam" id="PF25944"/>
    </source>
</evidence>
<dbReference type="GO" id="GO:0022857">
    <property type="term" value="F:transmembrane transporter activity"/>
    <property type="evidence" value="ECO:0007669"/>
    <property type="project" value="InterPro"/>
</dbReference>
<evidence type="ECO:0000259" key="4">
    <source>
        <dbReference type="Pfam" id="PF25876"/>
    </source>
</evidence>
<evidence type="ECO:0000313" key="9">
    <source>
        <dbReference type="Proteomes" id="UP000239711"/>
    </source>
</evidence>
<dbReference type="Pfam" id="PF25876">
    <property type="entry name" value="HH_MFP_RND"/>
    <property type="match status" value="1"/>
</dbReference>
<dbReference type="AlphaFoldDB" id="A0A2S9J504"/>
<evidence type="ECO:0000259" key="5">
    <source>
        <dbReference type="Pfam" id="PF25917"/>
    </source>
</evidence>
<evidence type="ECO:0000259" key="7">
    <source>
        <dbReference type="Pfam" id="PF25967"/>
    </source>
</evidence>
<dbReference type="Pfam" id="PF25944">
    <property type="entry name" value="Beta-barrel_RND"/>
    <property type="match status" value="1"/>
</dbReference>
<sequence length="399" mass="43855">MTTQQSTNLLHLQALLLNTVKSLNHVRTFFIIGMIPFLYSCTTGTGKPAASTPPALPVVTLASDDQIIYQEYPASIEGASTIEVRPQVEGALDRIYVDEGARVQKGQLLFKINDRPYQEQLNQARANLQAAEATLENTALEVEKKTRLVANKVLTDFQLKAAVSAHHAAEASVQQAKSAVEAAKINVGYTEIRASTAGFIGRLLKKQGSLVSPLDSEPITQLSDVETLHVYFSLGENDFIAFKSDTKGETLEQKLQQVPPVTLLLSDRSIYEHTGKIDMVDGQFDKHTGAITLRATFPNPEGVLRNGNTGRIRLEKRYQDVLLVPQLATIEIQDKIFVYTVTSDNTVSQQPITVVGKSGENYLVEKGIEPGDRIVYKGIDLLQEGQTITPQIVTTENNH</sequence>
<protein>
    <submittedName>
        <fullName evidence="8">Efflux transporter periplasmic adaptor subunit</fullName>
    </submittedName>
</protein>
<comment type="subcellular location">
    <subcellularLocation>
        <location evidence="1">Cell envelope</location>
    </subcellularLocation>
</comment>
<dbReference type="Pfam" id="PF25967">
    <property type="entry name" value="RND-MFP_C"/>
    <property type="match status" value="1"/>
</dbReference>
<dbReference type="OrthoDB" id="9801814at2"/>
<evidence type="ECO:0000256" key="2">
    <source>
        <dbReference type="ARBA" id="ARBA00009477"/>
    </source>
</evidence>
<dbReference type="GO" id="GO:0030313">
    <property type="term" value="C:cell envelope"/>
    <property type="evidence" value="ECO:0007669"/>
    <property type="project" value="UniProtKB-SubCell"/>
</dbReference>
<feature type="domain" description="Multidrug resistance protein MdtA-like alpha-helical hairpin" evidence="4">
    <location>
        <begin position="120"/>
        <end position="190"/>
    </location>
</feature>
<dbReference type="Gene3D" id="2.40.420.20">
    <property type="match status" value="1"/>
</dbReference>
<feature type="domain" description="Multidrug resistance protein MdtA-like C-terminal permuted SH3" evidence="7">
    <location>
        <begin position="320"/>
        <end position="380"/>
    </location>
</feature>
<dbReference type="Gene3D" id="2.40.50.100">
    <property type="match status" value="1"/>
</dbReference>
<dbReference type="InterPro" id="IPR058624">
    <property type="entry name" value="MdtA-like_HH"/>
</dbReference>
<reference evidence="8 9" key="1">
    <citation type="submission" date="2018-02" db="EMBL/GenBank/DDBJ databases">
        <title>The draft genome of Sphingobacterium sp. 5JN-11.</title>
        <authorList>
            <person name="Liu L."/>
            <person name="Li L."/>
            <person name="Liang L."/>
            <person name="Zhang X."/>
            <person name="Wang T."/>
        </authorList>
    </citation>
    <scope>NUCLEOTIDE SEQUENCE [LARGE SCALE GENOMIC DNA]</scope>
    <source>
        <strain evidence="8 9">5JN-11</strain>
    </source>
</reference>
<dbReference type="Proteomes" id="UP000239711">
    <property type="component" value="Unassembled WGS sequence"/>
</dbReference>
<proteinExistence type="inferred from homology"/>
<dbReference type="SUPFAM" id="SSF111369">
    <property type="entry name" value="HlyD-like secretion proteins"/>
    <property type="match status" value="1"/>
</dbReference>
<comment type="similarity">
    <text evidence="2">Belongs to the membrane fusion protein (MFP) (TC 8.A.1) family.</text>
</comment>